<dbReference type="Proteomes" id="UP000480266">
    <property type="component" value="Unassembled WGS sequence"/>
</dbReference>
<reference evidence="2" key="1">
    <citation type="submission" date="2020-02" db="EMBL/GenBank/DDBJ databases">
        <title>Draft genome sequence of Candidatus Afipia apatlaquensis IBT-C3, a potential strain for decolorization of textile dyes.</title>
        <authorList>
            <person name="Sanchez-Reyes A."/>
            <person name="Breton-Deval L."/>
            <person name="Mangelson H."/>
            <person name="Sanchez-Flores A."/>
        </authorList>
    </citation>
    <scope>NUCLEOTIDE SEQUENCE [LARGE SCALE GENOMIC DNA]</scope>
    <source>
        <strain evidence="2">IBT-C3</strain>
    </source>
</reference>
<comment type="caution">
    <text evidence="2">The sequence shown here is derived from an EMBL/GenBank/DDBJ whole genome shotgun (WGS) entry which is preliminary data.</text>
</comment>
<sequence>MVLIRLLALSMVVTFFTGVPDTARAADAWGCNYDKCVAYCTKVSGKNCTIYCERRLQDKRRDNVCK</sequence>
<gene>
    <name evidence="2" type="ORF">G4V63_22460</name>
</gene>
<keyword evidence="1" id="KW-0732">Signal</keyword>
<evidence type="ECO:0000313" key="2">
    <source>
        <dbReference type="EMBL" id="NGX97868.1"/>
    </source>
</evidence>
<name>A0A7C9VGR0_9BRAD</name>
<keyword evidence="3" id="KW-1185">Reference proteome</keyword>
<evidence type="ECO:0000313" key="3">
    <source>
        <dbReference type="Proteomes" id="UP000480266"/>
    </source>
</evidence>
<feature type="chain" id="PRO_5028810423" description="DUF3551 domain-containing protein" evidence="1">
    <location>
        <begin position="26"/>
        <end position="66"/>
    </location>
</feature>
<proteinExistence type="predicted"/>
<evidence type="ECO:0000256" key="1">
    <source>
        <dbReference type="SAM" id="SignalP"/>
    </source>
</evidence>
<dbReference type="AlphaFoldDB" id="A0A7C9VGR0"/>
<feature type="signal peptide" evidence="1">
    <location>
        <begin position="1"/>
        <end position="25"/>
    </location>
</feature>
<accession>A0A7C9VGR0</accession>
<evidence type="ECO:0008006" key="4">
    <source>
        <dbReference type="Google" id="ProtNLM"/>
    </source>
</evidence>
<dbReference type="EMBL" id="JAAMRR010001142">
    <property type="protein sequence ID" value="NGX97868.1"/>
    <property type="molecule type" value="Genomic_DNA"/>
</dbReference>
<organism evidence="2 3">
    <name type="scientific">Candidatus Afipia apatlaquensis</name>
    <dbReference type="NCBI Taxonomy" id="2712852"/>
    <lineage>
        <taxon>Bacteria</taxon>
        <taxon>Pseudomonadati</taxon>
        <taxon>Pseudomonadota</taxon>
        <taxon>Alphaproteobacteria</taxon>
        <taxon>Hyphomicrobiales</taxon>
        <taxon>Nitrobacteraceae</taxon>
        <taxon>Afipia</taxon>
    </lineage>
</organism>
<protein>
    <recommendedName>
        <fullName evidence="4">DUF3551 domain-containing protein</fullName>
    </recommendedName>
</protein>